<dbReference type="OrthoDB" id="10010244at2759"/>
<name>A0A815KEX3_9BILA</name>
<proteinExistence type="predicted"/>
<accession>A0A815KEX3</accession>
<evidence type="ECO:0000313" key="1">
    <source>
        <dbReference type="EMBL" id="CAF1392319.1"/>
    </source>
</evidence>
<dbReference type="Proteomes" id="UP000681722">
    <property type="component" value="Unassembled WGS sequence"/>
</dbReference>
<keyword evidence="3" id="KW-1185">Reference proteome</keyword>
<dbReference type="Proteomes" id="UP000663829">
    <property type="component" value="Unassembled WGS sequence"/>
</dbReference>
<dbReference type="EMBL" id="CAJOBC010082465">
    <property type="protein sequence ID" value="CAF4286753.1"/>
    <property type="molecule type" value="Genomic_DNA"/>
</dbReference>
<protein>
    <submittedName>
        <fullName evidence="1">Uncharacterized protein</fullName>
    </submittedName>
</protein>
<dbReference type="AlphaFoldDB" id="A0A815KEX3"/>
<reference evidence="1" key="1">
    <citation type="submission" date="2021-02" db="EMBL/GenBank/DDBJ databases">
        <authorList>
            <person name="Nowell W R."/>
        </authorList>
    </citation>
    <scope>NUCLEOTIDE SEQUENCE</scope>
</reference>
<organism evidence="1 3">
    <name type="scientific">Didymodactylos carnosus</name>
    <dbReference type="NCBI Taxonomy" id="1234261"/>
    <lineage>
        <taxon>Eukaryota</taxon>
        <taxon>Metazoa</taxon>
        <taxon>Spiralia</taxon>
        <taxon>Gnathifera</taxon>
        <taxon>Rotifera</taxon>
        <taxon>Eurotatoria</taxon>
        <taxon>Bdelloidea</taxon>
        <taxon>Philodinida</taxon>
        <taxon>Philodinidae</taxon>
        <taxon>Didymodactylos</taxon>
    </lineage>
</organism>
<sequence length="319" mass="36687">MCSSIQNCTLNDAQVYSLTKEFNILPSSSLTAYDWSIDGCYYLHGIQTVRANLLLTDVDYNQAIDLCRQHCQIKPAVELYKLFSYFISRKKSCYCLPVFLGRNITRIGLRKPLMHCSFLPYIYNAYLISSTSPSNNYENLFCEINSDTVIKIDVQLYCSSTNTVSFMYDRFLHMCFKVVSLDTRNTYSTYADQACSPIQINTREQWNYLVTSSFLSQTPTYIWILPNSTYIFDDLFKLQNTYQTNVTLTSSDLCIVVVVSQTSSNKLTSVDLLPCTRAGLSSNVLCAQKAFEITVENQDEFTMTYVYDFIRKIPEHSIR</sequence>
<gene>
    <name evidence="1" type="ORF">GPM918_LOCUS32857</name>
    <name evidence="2" type="ORF">SRO942_LOCUS33529</name>
</gene>
<evidence type="ECO:0000313" key="2">
    <source>
        <dbReference type="EMBL" id="CAF4286753.1"/>
    </source>
</evidence>
<evidence type="ECO:0000313" key="3">
    <source>
        <dbReference type="Proteomes" id="UP000663829"/>
    </source>
</evidence>
<comment type="caution">
    <text evidence="1">The sequence shown here is derived from an EMBL/GenBank/DDBJ whole genome shotgun (WGS) entry which is preliminary data.</text>
</comment>
<dbReference type="EMBL" id="CAJNOQ010017058">
    <property type="protein sequence ID" value="CAF1392319.1"/>
    <property type="molecule type" value="Genomic_DNA"/>
</dbReference>